<reference evidence="13 14" key="1">
    <citation type="journal article" date="2019" name="Nat. Ecol. Evol.">
        <title>Megaphylogeny resolves global patterns of mushroom evolution.</title>
        <authorList>
            <person name="Varga T."/>
            <person name="Krizsan K."/>
            <person name="Foldi C."/>
            <person name="Dima B."/>
            <person name="Sanchez-Garcia M."/>
            <person name="Sanchez-Ramirez S."/>
            <person name="Szollosi G.J."/>
            <person name="Szarkandi J.G."/>
            <person name="Papp V."/>
            <person name="Albert L."/>
            <person name="Andreopoulos W."/>
            <person name="Angelini C."/>
            <person name="Antonin V."/>
            <person name="Barry K.W."/>
            <person name="Bougher N.L."/>
            <person name="Buchanan P."/>
            <person name="Buyck B."/>
            <person name="Bense V."/>
            <person name="Catcheside P."/>
            <person name="Chovatia M."/>
            <person name="Cooper J."/>
            <person name="Damon W."/>
            <person name="Desjardin D."/>
            <person name="Finy P."/>
            <person name="Geml J."/>
            <person name="Haridas S."/>
            <person name="Hughes K."/>
            <person name="Justo A."/>
            <person name="Karasinski D."/>
            <person name="Kautmanova I."/>
            <person name="Kiss B."/>
            <person name="Kocsube S."/>
            <person name="Kotiranta H."/>
            <person name="LaButti K.M."/>
            <person name="Lechner B.E."/>
            <person name="Liimatainen K."/>
            <person name="Lipzen A."/>
            <person name="Lukacs Z."/>
            <person name="Mihaltcheva S."/>
            <person name="Morgado L.N."/>
            <person name="Niskanen T."/>
            <person name="Noordeloos M.E."/>
            <person name="Ohm R.A."/>
            <person name="Ortiz-Santana B."/>
            <person name="Ovrebo C."/>
            <person name="Racz N."/>
            <person name="Riley R."/>
            <person name="Savchenko A."/>
            <person name="Shiryaev A."/>
            <person name="Soop K."/>
            <person name="Spirin V."/>
            <person name="Szebenyi C."/>
            <person name="Tomsovsky M."/>
            <person name="Tulloss R.E."/>
            <person name="Uehling J."/>
            <person name="Grigoriev I.V."/>
            <person name="Vagvolgyi C."/>
            <person name="Papp T."/>
            <person name="Martin F.M."/>
            <person name="Miettinen O."/>
            <person name="Hibbett D.S."/>
            <person name="Nagy L.G."/>
        </authorList>
    </citation>
    <scope>NUCLEOTIDE SEQUENCE [LARGE SCALE GENOMIC DNA]</scope>
    <source>
        <strain evidence="13 14">FP101781</strain>
    </source>
</reference>
<keyword evidence="7 9" id="KW-0472">Membrane</keyword>
<dbReference type="PANTHER" id="PTHR10121:SF0">
    <property type="entry name" value="COATOMER SUBUNIT DELTA"/>
    <property type="match status" value="1"/>
</dbReference>
<dbReference type="GO" id="GO:0030126">
    <property type="term" value="C:COPI vesicle coat"/>
    <property type="evidence" value="ECO:0007669"/>
    <property type="project" value="UniProtKB-UniRule"/>
</dbReference>
<keyword evidence="4 9" id="KW-0931">ER-Golgi transport</keyword>
<protein>
    <recommendedName>
        <fullName evidence="9">Coatomer subunit delta</fullName>
    </recommendedName>
</protein>
<proteinExistence type="inferred from homology"/>
<keyword evidence="6 9" id="KW-0333">Golgi apparatus</keyword>
<evidence type="ECO:0000313" key="13">
    <source>
        <dbReference type="EMBL" id="TEB32450.1"/>
    </source>
</evidence>
<organism evidence="13 14">
    <name type="scientific">Coprinellus micaceus</name>
    <name type="common">Glistening ink-cap mushroom</name>
    <name type="synonym">Coprinus micaceus</name>
    <dbReference type="NCBI Taxonomy" id="71717"/>
    <lineage>
        <taxon>Eukaryota</taxon>
        <taxon>Fungi</taxon>
        <taxon>Dikarya</taxon>
        <taxon>Basidiomycota</taxon>
        <taxon>Agaricomycotina</taxon>
        <taxon>Agaricomycetes</taxon>
        <taxon>Agaricomycetidae</taxon>
        <taxon>Agaricales</taxon>
        <taxon>Agaricineae</taxon>
        <taxon>Psathyrellaceae</taxon>
        <taxon>Coprinellus</taxon>
    </lineage>
</organism>
<dbReference type="EMBL" id="QPFP01000015">
    <property type="protein sequence ID" value="TEB32450.1"/>
    <property type="molecule type" value="Genomic_DNA"/>
</dbReference>
<accession>A0A4Y7TE88</accession>
<dbReference type="AlphaFoldDB" id="A0A4Y7TE88"/>
<dbReference type="SUPFAM" id="SSF49447">
    <property type="entry name" value="Second domain of Mu2 adaptin subunit (ap50) of ap2 adaptor"/>
    <property type="match status" value="1"/>
</dbReference>
<dbReference type="CDD" id="cd09254">
    <property type="entry name" value="AP_delta-COPI_MHD"/>
    <property type="match status" value="1"/>
</dbReference>
<dbReference type="InterPro" id="IPR028565">
    <property type="entry name" value="MHD"/>
</dbReference>
<feature type="compositionally biased region" description="Polar residues" evidence="11">
    <location>
        <begin position="130"/>
        <end position="142"/>
    </location>
</feature>
<evidence type="ECO:0000256" key="10">
    <source>
        <dbReference type="RuleBase" id="RU366052"/>
    </source>
</evidence>
<dbReference type="Proteomes" id="UP000298030">
    <property type="component" value="Unassembled WGS sequence"/>
</dbReference>
<evidence type="ECO:0000256" key="2">
    <source>
        <dbReference type="ARBA" id="ARBA00022448"/>
    </source>
</evidence>
<dbReference type="GO" id="GO:0051645">
    <property type="term" value="P:Golgi localization"/>
    <property type="evidence" value="ECO:0007669"/>
    <property type="project" value="TreeGrafter"/>
</dbReference>
<dbReference type="InterPro" id="IPR011012">
    <property type="entry name" value="Longin-like_dom_sf"/>
</dbReference>
<dbReference type="GO" id="GO:0006890">
    <property type="term" value="P:retrograde vesicle-mediated transport, Golgi to endoplasmic reticulum"/>
    <property type="evidence" value="ECO:0007669"/>
    <property type="project" value="UniProtKB-UniRule"/>
</dbReference>
<feature type="compositionally biased region" description="Gly residues" evidence="11">
    <location>
        <begin position="148"/>
        <end position="164"/>
    </location>
</feature>
<dbReference type="InterPro" id="IPR027059">
    <property type="entry name" value="Coatomer_dsu"/>
</dbReference>
<evidence type="ECO:0000256" key="8">
    <source>
        <dbReference type="ARBA" id="ARBA00023329"/>
    </source>
</evidence>
<keyword evidence="2 9" id="KW-0813">Transport</keyword>
<dbReference type="InterPro" id="IPR036168">
    <property type="entry name" value="AP2_Mu_C_sf"/>
</dbReference>
<evidence type="ECO:0000313" key="14">
    <source>
        <dbReference type="Proteomes" id="UP000298030"/>
    </source>
</evidence>
<evidence type="ECO:0000256" key="7">
    <source>
        <dbReference type="ARBA" id="ARBA00023136"/>
    </source>
</evidence>
<comment type="subunit">
    <text evidence="9">Oligomeric complex that consists of at least the alpha, beta, beta', gamma, delta, epsilon and zeta subunits.</text>
</comment>
<dbReference type="Gene3D" id="2.60.40.1170">
    <property type="entry name" value="Mu homology domain, subdomain B"/>
    <property type="match status" value="1"/>
</dbReference>
<name>A0A4Y7TE88_COPMI</name>
<comment type="caution">
    <text evidence="13">The sequence shown here is derived from an EMBL/GenBank/DDBJ whole genome shotgun (WGS) entry which is preliminary data.</text>
</comment>
<dbReference type="GO" id="GO:0015031">
    <property type="term" value="P:protein transport"/>
    <property type="evidence" value="ECO:0007669"/>
    <property type="project" value="UniProtKB-KW"/>
</dbReference>
<dbReference type="STRING" id="71717.A0A4Y7TE88"/>
<feature type="region of interest" description="Disordered" evidence="11">
    <location>
        <begin position="111"/>
        <end position="192"/>
    </location>
</feature>
<sequence>MTRQRIESLLASFPKLIPANTQHTSVETADVRYVYQPLEDLYILLITNKGFEYSPRHRYPTPLRTHHEREILKNAFELLGALGYRENVNLTQVRSILEMESHEEKIQEIIARVRSNSSTRRQRPRRSSSGAPNSSRCSGESNSDGRRPGGGSSNYLSGIGGGASGYSAVPRYEAPEPPAARTPTTTSLEPKKNKQNELLDALGPELAAIPQAGALATRHAGRGCSTLVKGPYCELTTSEEAFPRSRRRACTSLSKNRCRCRCLRDGALTLSDPTDFGGNGLQFKQHPNVAKFAPGKPRVIALKDSSRAFPLNQSLAVLKWRYAGTDESNVPLSINCWPTPSNDGTCEVSIEYELENESVTLYDVVISIPLPDGSYPTVSSHTGDWALDPGSHSIQWKVPGVSADDDTKSGSLMFSVNGVDTGAFFPVEVTFVGKGSLAGVAVESISKLGEGETPTYSVDSLVTTDESDRKFVWVVHHLSSSSLFKASWECPFTPIAPDATARVHNIPGPGSIDEFIHLTQSS</sequence>
<dbReference type="GO" id="GO:0000139">
    <property type="term" value="C:Golgi membrane"/>
    <property type="evidence" value="ECO:0007669"/>
    <property type="project" value="UniProtKB-SubCell"/>
</dbReference>
<comment type="function">
    <text evidence="9">The coatomer is a cytosolic protein complex that binds to dilysine motifs and reversibly associates with Golgi non-clathrin-coated vesicles, which further mediate biosynthetic protein transport from the ER, via the Golgi up to the trans Golgi network. Coatomer complex is required for budding from Golgi membranes, and is essential for the retrograde Golgi-to-ER transport of dilysine-tagged proteins.</text>
</comment>
<evidence type="ECO:0000259" key="12">
    <source>
        <dbReference type="PROSITE" id="PS51072"/>
    </source>
</evidence>
<comment type="similarity">
    <text evidence="1 9">Belongs to the adaptor complexes medium subunit family. Delta-COP subfamily.</text>
</comment>
<evidence type="ECO:0000256" key="11">
    <source>
        <dbReference type="SAM" id="MobiDB-lite"/>
    </source>
</evidence>
<comment type="subcellular location">
    <subcellularLocation>
        <location evidence="9 10">Cytoplasm</location>
    </subcellularLocation>
    <subcellularLocation>
        <location evidence="9 10">Cytoplasmic vesicle</location>
        <location evidence="9 10">COPI-coated vesicle membrane</location>
        <topology evidence="9 10">Peripheral membrane protein</topology>
        <orientation evidence="9 10">Cytoplasmic side</orientation>
    </subcellularLocation>
    <subcellularLocation>
        <location evidence="9 10">Golgi apparatus membrane</location>
        <topology evidence="9 10">Peripheral membrane protein</topology>
        <orientation evidence="9 10">Cytoplasmic side</orientation>
    </subcellularLocation>
</comment>
<evidence type="ECO:0000256" key="6">
    <source>
        <dbReference type="ARBA" id="ARBA00023034"/>
    </source>
</evidence>
<keyword evidence="5 9" id="KW-0653">Protein transport</keyword>
<evidence type="ECO:0000256" key="3">
    <source>
        <dbReference type="ARBA" id="ARBA00022490"/>
    </source>
</evidence>
<dbReference type="OrthoDB" id="10266042at2759"/>
<feature type="domain" description="MHD" evidence="12">
    <location>
        <begin position="228"/>
        <end position="473"/>
    </location>
</feature>
<dbReference type="GO" id="GO:0006888">
    <property type="term" value="P:endoplasmic reticulum to Golgi vesicle-mediated transport"/>
    <property type="evidence" value="ECO:0007669"/>
    <property type="project" value="TreeGrafter"/>
</dbReference>
<keyword evidence="14" id="KW-1185">Reference proteome</keyword>
<gene>
    <name evidence="13" type="ORF">FA13DRAFT_1754510</name>
</gene>
<dbReference type="SUPFAM" id="SSF64356">
    <property type="entry name" value="SNARE-like"/>
    <property type="match status" value="1"/>
</dbReference>
<dbReference type="PROSITE" id="PS51072">
    <property type="entry name" value="MHD"/>
    <property type="match status" value="1"/>
</dbReference>
<evidence type="ECO:0000256" key="9">
    <source>
        <dbReference type="RuleBase" id="RU364018"/>
    </source>
</evidence>
<keyword evidence="3 9" id="KW-0963">Cytoplasm</keyword>
<evidence type="ECO:0000256" key="5">
    <source>
        <dbReference type="ARBA" id="ARBA00022927"/>
    </source>
</evidence>
<keyword evidence="8 9" id="KW-0968">Cytoplasmic vesicle</keyword>
<evidence type="ECO:0000256" key="1">
    <source>
        <dbReference type="ARBA" id="ARBA00010516"/>
    </source>
</evidence>
<evidence type="ECO:0000256" key="4">
    <source>
        <dbReference type="ARBA" id="ARBA00022892"/>
    </source>
</evidence>
<dbReference type="PANTHER" id="PTHR10121">
    <property type="entry name" value="COATOMER SUBUNIT DELTA"/>
    <property type="match status" value="1"/>
</dbReference>
<dbReference type="Pfam" id="PF00928">
    <property type="entry name" value="Adap_comp_sub"/>
    <property type="match status" value="1"/>
</dbReference>